<evidence type="ECO:0000256" key="3">
    <source>
        <dbReference type="ARBA" id="ARBA00022692"/>
    </source>
</evidence>
<dbReference type="Pfam" id="PF03788">
    <property type="entry name" value="LrgA"/>
    <property type="match status" value="1"/>
</dbReference>
<dbReference type="PANTHER" id="PTHR33931:SF2">
    <property type="entry name" value="HOLIN-LIKE PROTEIN CIDA"/>
    <property type="match status" value="1"/>
</dbReference>
<name>A0ABY4C789_9BACT</name>
<evidence type="ECO:0000256" key="5">
    <source>
        <dbReference type="ARBA" id="ARBA00023136"/>
    </source>
</evidence>
<keyword evidence="2" id="KW-1003">Cell membrane</keyword>
<keyword evidence="3 6" id="KW-0812">Transmembrane</keyword>
<feature type="transmembrane region" description="Helical" evidence="6">
    <location>
        <begin position="25"/>
        <end position="44"/>
    </location>
</feature>
<sequence length="119" mass="13409">MILALLILIFFQLMGEGTVRLLNLFIPGPVLGMVYFFIALLLFPQLKEKVESLSRFMNKHLALFFVPAGVGIIEYFDLFTKFGVAMVLTLVISTTITLAVTAWFFNILLHGKNKGQTHD</sequence>
<evidence type="ECO:0000313" key="7">
    <source>
        <dbReference type="EMBL" id="UOF00807.1"/>
    </source>
</evidence>
<evidence type="ECO:0000256" key="2">
    <source>
        <dbReference type="ARBA" id="ARBA00022475"/>
    </source>
</evidence>
<evidence type="ECO:0000256" key="4">
    <source>
        <dbReference type="ARBA" id="ARBA00022989"/>
    </source>
</evidence>
<comment type="subcellular location">
    <subcellularLocation>
        <location evidence="1">Cell membrane</location>
        <topology evidence="1">Multi-pass membrane protein</topology>
    </subcellularLocation>
</comment>
<gene>
    <name evidence="7" type="ORF">MNR06_13990</name>
</gene>
<evidence type="ECO:0000313" key="8">
    <source>
        <dbReference type="Proteomes" id="UP000830116"/>
    </source>
</evidence>
<evidence type="ECO:0000256" key="1">
    <source>
        <dbReference type="ARBA" id="ARBA00004651"/>
    </source>
</evidence>
<dbReference type="RefSeq" id="WP_243536981.1">
    <property type="nucleotide sequence ID" value="NZ_CP093442.1"/>
</dbReference>
<protein>
    <submittedName>
        <fullName evidence="7">CidA/LrgA family protein</fullName>
    </submittedName>
</protein>
<keyword evidence="4 6" id="KW-1133">Transmembrane helix</keyword>
<organism evidence="7 8">
    <name type="scientific">Bdellovibrio reynosensis</name>
    <dbReference type="NCBI Taxonomy" id="2835041"/>
    <lineage>
        <taxon>Bacteria</taxon>
        <taxon>Pseudomonadati</taxon>
        <taxon>Bdellovibrionota</taxon>
        <taxon>Bdellovibrionia</taxon>
        <taxon>Bdellovibrionales</taxon>
        <taxon>Pseudobdellovibrionaceae</taxon>
        <taxon>Bdellovibrio</taxon>
    </lineage>
</organism>
<keyword evidence="8" id="KW-1185">Reference proteome</keyword>
<dbReference type="Proteomes" id="UP000830116">
    <property type="component" value="Chromosome"/>
</dbReference>
<feature type="transmembrane region" description="Helical" evidence="6">
    <location>
        <begin position="82"/>
        <end position="109"/>
    </location>
</feature>
<reference evidence="7" key="1">
    <citation type="submission" date="2022-03" db="EMBL/GenBank/DDBJ databases">
        <title>Genome Identification and Characterization of new species Bdellovibrio reynosense LBG001 sp. nov. from a Mexico soil sample.</title>
        <authorList>
            <person name="Camilli A."/>
            <person name="Ajao Y."/>
            <person name="Guo X."/>
        </authorList>
    </citation>
    <scope>NUCLEOTIDE SEQUENCE</scope>
    <source>
        <strain evidence="7">LBG001</strain>
    </source>
</reference>
<dbReference type="PANTHER" id="PTHR33931">
    <property type="entry name" value="HOLIN-LIKE PROTEIN CIDA-RELATED"/>
    <property type="match status" value="1"/>
</dbReference>
<dbReference type="InterPro" id="IPR005538">
    <property type="entry name" value="LrgA/CidA"/>
</dbReference>
<keyword evidence="5 6" id="KW-0472">Membrane</keyword>
<dbReference type="EMBL" id="CP093442">
    <property type="protein sequence ID" value="UOF00807.1"/>
    <property type="molecule type" value="Genomic_DNA"/>
</dbReference>
<accession>A0ABY4C789</accession>
<proteinExistence type="predicted"/>
<evidence type="ECO:0000256" key="6">
    <source>
        <dbReference type="SAM" id="Phobius"/>
    </source>
</evidence>